<proteinExistence type="predicted"/>
<dbReference type="AlphaFoldDB" id="D2R5Z6"/>
<evidence type="ECO:0000313" key="2">
    <source>
        <dbReference type="Proteomes" id="UP000001887"/>
    </source>
</evidence>
<dbReference type="EMBL" id="CP001848">
    <property type="protein sequence ID" value="ADB19081.1"/>
    <property type="molecule type" value="Genomic_DNA"/>
</dbReference>
<accession>D2R5Z6</accession>
<dbReference type="KEGG" id="psl:Psta_4436"/>
<dbReference type="HOGENOM" id="CLU_1968500_0_0_0"/>
<dbReference type="Proteomes" id="UP000001887">
    <property type="component" value="Chromosome"/>
</dbReference>
<evidence type="ECO:0000313" key="1">
    <source>
        <dbReference type="EMBL" id="ADB19081.1"/>
    </source>
</evidence>
<keyword evidence="2" id="KW-1185">Reference proteome</keyword>
<gene>
    <name evidence="1" type="ordered locus">Psta_4436</name>
</gene>
<name>D2R5Z6_PIRSD</name>
<organism evidence="1 2">
    <name type="scientific">Pirellula staleyi (strain ATCC 27377 / DSM 6068 / ICPB 4128)</name>
    <name type="common">Pirella staleyi</name>
    <dbReference type="NCBI Taxonomy" id="530564"/>
    <lineage>
        <taxon>Bacteria</taxon>
        <taxon>Pseudomonadati</taxon>
        <taxon>Planctomycetota</taxon>
        <taxon>Planctomycetia</taxon>
        <taxon>Pirellulales</taxon>
        <taxon>Pirellulaceae</taxon>
        <taxon>Pirellula</taxon>
    </lineage>
</organism>
<reference evidence="1 2" key="1">
    <citation type="journal article" date="2009" name="Stand. Genomic Sci.">
        <title>Complete genome sequence of Pirellula staleyi type strain (ATCC 27377).</title>
        <authorList>
            <person name="Clum A."/>
            <person name="Tindall B.J."/>
            <person name="Sikorski J."/>
            <person name="Ivanova N."/>
            <person name="Mavrommatis K."/>
            <person name="Lucas S."/>
            <person name="Glavina del Rio T."/>
            <person name="Nolan M."/>
            <person name="Chen F."/>
            <person name="Tice H."/>
            <person name="Pitluck S."/>
            <person name="Cheng J.F."/>
            <person name="Chertkov O."/>
            <person name="Brettin T."/>
            <person name="Han C."/>
            <person name="Detter J.C."/>
            <person name="Kuske C."/>
            <person name="Bruce D."/>
            <person name="Goodwin L."/>
            <person name="Ovchinikova G."/>
            <person name="Pati A."/>
            <person name="Mikhailova N."/>
            <person name="Chen A."/>
            <person name="Palaniappan K."/>
            <person name="Land M."/>
            <person name="Hauser L."/>
            <person name="Chang Y.J."/>
            <person name="Jeffries C.D."/>
            <person name="Chain P."/>
            <person name="Rohde M."/>
            <person name="Goker M."/>
            <person name="Bristow J."/>
            <person name="Eisen J.A."/>
            <person name="Markowitz V."/>
            <person name="Hugenholtz P."/>
            <person name="Kyrpides N.C."/>
            <person name="Klenk H.P."/>
            <person name="Lapidus A."/>
        </authorList>
    </citation>
    <scope>NUCLEOTIDE SEQUENCE [LARGE SCALE GENOMIC DNA]</scope>
    <source>
        <strain evidence="2">ATCC 27377 / DSM 6068 / ICPB 4128</strain>
    </source>
</reference>
<sequence>MTIDDTCPVYKADDQEHNGASFQISRLVHSRLDASRLLAPIRYWAYLTEMESKGEELEQILSNWDSPSFVELAKRADTILDELDRIWTSGDDGVDMMDLGELRVPLYALTTAIHNRCSQLRADQAKQ</sequence>
<protein>
    <submittedName>
        <fullName evidence="1">Uncharacterized protein</fullName>
    </submittedName>
</protein>